<dbReference type="EMBL" id="ABVL01000003">
    <property type="protein sequence ID" value="EDY21023.1"/>
    <property type="molecule type" value="Genomic_DNA"/>
</dbReference>
<protein>
    <submittedName>
        <fullName evidence="2">Elongator protein 3/MiaB/NifB</fullName>
    </submittedName>
</protein>
<dbReference type="Proteomes" id="UP000005824">
    <property type="component" value="Unassembled WGS sequence"/>
</dbReference>
<evidence type="ECO:0000313" key="2">
    <source>
        <dbReference type="EMBL" id="EDY21023.1"/>
    </source>
</evidence>
<dbReference type="SMART" id="SM00729">
    <property type="entry name" value="Elp3"/>
    <property type="match status" value="1"/>
</dbReference>
<dbReference type="InterPro" id="IPR058240">
    <property type="entry name" value="rSAM_sf"/>
</dbReference>
<sequence length="392" mass="43852">MRDTNPFLSAVMRKVRSGRPRLETAEPFFTRVEPVPRGNYVEIWFLTSGCTWDARGGCTMCNYGAGPQNIAPLFMQQAVEQALAVLPVAPAELMVSPSGGMLDDREVPPKARQGIYAAMAKSTADLLLIETRSETATERHLDEYRATFPHRSLAIEFGLESASSWISTFCVNKGAEPDRFAAAAAAAHRREIGVYANVCIGTAFLSARESVEDAVQTARWAFAHGGERVVLFPLHIKRFTLLEVLHHAGLYPRVSLWSLVECLRRLGSENSHRVEIAWYKSYYTQKSKMTFSPTTCDICLPTVLTLMDTYRQTQDFAVIEKLAAFSCACHEEWRAAIEAEPSSSLPERVLRSYEFLDDHLGVGARDELASVSRRLFVEEPFTYATWKAHDLA</sequence>
<feature type="domain" description="Elp3/MiaA/NifB-like radical SAM core" evidence="1">
    <location>
        <begin position="40"/>
        <end position="265"/>
    </location>
</feature>
<dbReference type="SUPFAM" id="SSF102114">
    <property type="entry name" value="Radical SAM enzymes"/>
    <property type="match status" value="1"/>
</dbReference>
<keyword evidence="3" id="KW-1185">Reference proteome</keyword>
<proteinExistence type="predicted"/>
<comment type="caution">
    <text evidence="2">The sequence shown here is derived from an EMBL/GenBank/DDBJ whole genome shotgun (WGS) entry which is preliminary data.</text>
</comment>
<dbReference type="InParanoid" id="B4CXM5"/>
<dbReference type="GO" id="GO:0051536">
    <property type="term" value="F:iron-sulfur cluster binding"/>
    <property type="evidence" value="ECO:0007669"/>
    <property type="project" value="InterPro"/>
</dbReference>
<reference evidence="2 3" key="1">
    <citation type="journal article" date="2011" name="J. Bacteriol.">
        <title>Genome sequence of Chthoniobacter flavus Ellin428, an aerobic heterotrophic soil bacterium.</title>
        <authorList>
            <person name="Kant R."/>
            <person name="van Passel M.W."/>
            <person name="Palva A."/>
            <person name="Lucas S."/>
            <person name="Lapidus A."/>
            <person name="Glavina Del Rio T."/>
            <person name="Dalin E."/>
            <person name="Tice H."/>
            <person name="Bruce D."/>
            <person name="Goodwin L."/>
            <person name="Pitluck S."/>
            <person name="Larimer F.W."/>
            <person name="Land M.L."/>
            <person name="Hauser L."/>
            <person name="Sangwan P."/>
            <person name="de Vos W.M."/>
            <person name="Janssen P.H."/>
            <person name="Smidt H."/>
        </authorList>
    </citation>
    <scope>NUCLEOTIDE SEQUENCE [LARGE SCALE GENOMIC DNA]</scope>
    <source>
        <strain evidence="2 3">Ellin428</strain>
    </source>
</reference>
<dbReference type="InterPro" id="IPR006638">
    <property type="entry name" value="Elp3/MiaA/NifB-like_rSAM"/>
</dbReference>
<evidence type="ECO:0000259" key="1">
    <source>
        <dbReference type="SMART" id="SM00729"/>
    </source>
</evidence>
<accession>B4CXM5</accession>
<dbReference type="GO" id="GO:0003824">
    <property type="term" value="F:catalytic activity"/>
    <property type="evidence" value="ECO:0007669"/>
    <property type="project" value="InterPro"/>
</dbReference>
<gene>
    <name evidence="2" type="ORF">CfE428DRAFT_1316</name>
</gene>
<name>B4CXM5_9BACT</name>
<dbReference type="eggNOG" id="COG1244">
    <property type="taxonomic scope" value="Bacteria"/>
</dbReference>
<evidence type="ECO:0000313" key="3">
    <source>
        <dbReference type="Proteomes" id="UP000005824"/>
    </source>
</evidence>
<dbReference type="STRING" id="497964.CfE428DRAFT_1316"/>
<dbReference type="AlphaFoldDB" id="B4CXM5"/>
<organism evidence="2 3">
    <name type="scientific">Chthoniobacter flavus Ellin428</name>
    <dbReference type="NCBI Taxonomy" id="497964"/>
    <lineage>
        <taxon>Bacteria</taxon>
        <taxon>Pseudomonadati</taxon>
        <taxon>Verrucomicrobiota</taxon>
        <taxon>Spartobacteria</taxon>
        <taxon>Chthoniobacterales</taxon>
        <taxon>Chthoniobacteraceae</taxon>
        <taxon>Chthoniobacter</taxon>
    </lineage>
</organism>